<reference evidence="2 3" key="1">
    <citation type="submission" date="2014-04" db="EMBL/GenBank/DDBJ databases">
        <authorList>
            <consortium name="DOE Joint Genome Institute"/>
            <person name="Kuo A."/>
            <person name="Kohler A."/>
            <person name="Nagy L.G."/>
            <person name="Floudas D."/>
            <person name="Copeland A."/>
            <person name="Barry K.W."/>
            <person name="Cichocki N."/>
            <person name="Veneault-Fourrey C."/>
            <person name="LaButti K."/>
            <person name="Lindquist E.A."/>
            <person name="Lipzen A."/>
            <person name="Lundell T."/>
            <person name="Morin E."/>
            <person name="Murat C."/>
            <person name="Sun H."/>
            <person name="Tunlid A."/>
            <person name="Henrissat B."/>
            <person name="Grigoriev I.V."/>
            <person name="Hibbett D.S."/>
            <person name="Martin F."/>
            <person name="Nordberg H.P."/>
            <person name="Cantor M.N."/>
            <person name="Hua S.X."/>
        </authorList>
    </citation>
    <scope>NUCLEOTIDE SEQUENCE [LARGE SCALE GENOMIC DNA]</scope>
    <source>
        <strain evidence="2 3">LaAM-08-1</strain>
    </source>
</reference>
<dbReference type="EMBL" id="KN838569">
    <property type="protein sequence ID" value="KIK04410.1"/>
    <property type="molecule type" value="Genomic_DNA"/>
</dbReference>
<dbReference type="InterPro" id="IPR001810">
    <property type="entry name" value="F-box_dom"/>
</dbReference>
<proteinExistence type="predicted"/>
<dbReference type="Proteomes" id="UP000054477">
    <property type="component" value="Unassembled WGS sequence"/>
</dbReference>
<evidence type="ECO:0000313" key="3">
    <source>
        <dbReference type="Proteomes" id="UP000054477"/>
    </source>
</evidence>
<dbReference type="SUPFAM" id="SSF52047">
    <property type="entry name" value="RNI-like"/>
    <property type="match status" value="1"/>
</dbReference>
<sequence length="473" mass="53788">MQSYLATTLTGDGESDDTVRVGGAAQASAVLSLPPEILAEVFLRMPLEQDTHLRTPEIPLLLGQVCLYWRAIAWSTPALWSNVNLRLSKERYSVQTELLDEWLQRSKAVPLTIRIWSGEQECGYWQSITPTEMLRILVSHSWHWKSVNLYAPHQWDEDLQPVRDNLPMLDTLRVTHPTIAEDRSFDMFENAPSLHEVDLISVYVAEVTLPWHQITTFRGDRLYVDECLKVLWYCPQMKKCYFSPIIGDYDLERAHLWPKALTHESLERLDITMTDVSIIDPFLDLCTLPALRRLRIGCNSRVVGATVSIMPAIRRSACILEKLSMEQAFLSVEEAISCLQDIPSLVTLQISIQSPKKISVKFLSALSSTHKPLLPNLRSLRLEGYVSFNGEQLMEMLVCRWTYPEKLSCSVARLKSLKVISSNNSAFSSCTEGYHRRLLEMVQDGLDLSIVSSDGADFLKQMGLRIAEESNRS</sequence>
<evidence type="ECO:0000313" key="2">
    <source>
        <dbReference type="EMBL" id="KIK04410.1"/>
    </source>
</evidence>
<dbReference type="InterPro" id="IPR032675">
    <property type="entry name" value="LRR_dom_sf"/>
</dbReference>
<keyword evidence="3" id="KW-1185">Reference proteome</keyword>
<dbReference type="OrthoDB" id="2950080at2759"/>
<feature type="domain" description="F-box" evidence="1">
    <location>
        <begin position="31"/>
        <end position="86"/>
    </location>
</feature>
<protein>
    <recommendedName>
        <fullName evidence="1">F-box domain-containing protein</fullName>
    </recommendedName>
</protein>
<name>A0A0C9WXD1_9AGAR</name>
<dbReference type="AlphaFoldDB" id="A0A0C9WXD1"/>
<accession>A0A0C9WXD1</accession>
<dbReference type="Gene3D" id="1.20.1280.50">
    <property type="match status" value="1"/>
</dbReference>
<organism evidence="2 3">
    <name type="scientific">Laccaria amethystina LaAM-08-1</name>
    <dbReference type="NCBI Taxonomy" id="1095629"/>
    <lineage>
        <taxon>Eukaryota</taxon>
        <taxon>Fungi</taxon>
        <taxon>Dikarya</taxon>
        <taxon>Basidiomycota</taxon>
        <taxon>Agaricomycotina</taxon>
        <taxon>Agaricomycetes</taxon>
        <taxon>Agaricomycetidae</taxon>
        <taxon>Agaricales</taxon>
        <taxon>Agaricineae</taxon>
        <taxon>Hydnangiaceae</taxon>
        <taxon>Laccaria</taxon>
    </lineage>
</organism>
<dbReference type="Pfam" id="PF12937">
    <property type="entry name" value="F-box-like"/>
    <property type="match status" value="1"/>
</dbReference>
<gene>
    <name evidence="2" type="ORF">K443DRAFT_415255</name>
</gene>
<dbReference type="HOGENOM" id="CLU_018544_14_2_1"/>
<evidence type="ECO:0000259" key="1">
    <source>
        <dbReference type="Pfam" id="PF12937"/>
    </source>
</evidence>
<reference evidence="3" key="2">
    <citation type="submission" date="2015-01" db="EMBL/GenBank/DDBJ databases">
        <title>Evolutionary Origins and Diversification of the Mycorrhizal Mutualists.</title>
        <authorList>
            <consortium name="DOE Joint Genome Institute"/>
            <consortium name="Mycorrhizal Genomics Consortium"/>
            <person name="Kohler A."/>
            <person name="Kuo A."/>
            <person name="Nagy L.G."/>
            <person name="Floudas D."/>
            <person name="Copeland A."/>
            <person name="Barry K.W."/>
            <person name="Cichocki N."/>
            <person name="Veneault-Fourrey C."/>
            <person name="LaButti K."/>
            <person name="Lindquist E.A."/>
            <person name="Lipzen A."/>
            <person name="Lundell T."/>
            <person name="Morin E."/>
            <person name="Murat C."/>
            <person name="Riley R."/>
            <person name="Ohm R."/>
            <person name="Sun H."/>
            <person name="Tunlid A."/>
            <person name="Henrissat B."/>
            <person name="Grigoriev I.V."/>
            <person name="Hibbett D.S."/>
            <person name="Martin F."/>
        </authorList>
    </citation>
    <scope>NUCLEOTIDE SEQUENCE [LARGE SCALE GENOMIC DNA]</scope>
    <source>
        <strain evidence="3">LaAM-08-1</strain>
    </source>
</reference>
<dbReference type="Gene3D" id="3.80.10.10">
    <property type="entry name" value="Ribonuclease Inhibitor"/>
    <property type="match status" value="1"/>
</dbReference>